<sequence length="174" mass="18603">MSVRTLKAVLVVLAVVAVLQVAARDDSSSREFRHGGKHQKEKGCRLACPFGQVVDKRRCRCLAPLPNIIRVQCPPLVCPSVCSSGAVITTQSNGCKVCKCGAQKVCPPVLCRMGCPNGWAKGEDGCDQCRCKAPSRQNVCPPVLCSSICLYGYLSDNNGCRTCRCNTDPGQIAS</sequence>
<evidence type="ECO:0000256" key="2">
    <source>
        <dbReference type="ARBA" id="ARBA00022900"/>
    </source>
</evidence>
<dbReference type="VEuPathDB" id="VectorBase:BGLAX_046965"/>
<dbReference type="Gene3D" id="2.10.22.10">
    <property type="entry name" value="Antistasin, domain 1"/>
    <property type="match status" value="3"/>
</dbReference>
<organism evidence="5 6">
    <name type="scientific">Biomphalaria glabrata</name>
    <name type="common">Bloodfluke planorb</name>
    <name type="synonym">Freshwater snail</name>
    <dbReference type="NCBI Taxonomy" id="6526"/>
    <lineage>
        <taxon>Eukaryota</taxon>
        <taxon>Metazoa</taxon>
        <taxon>Spiralia</taxon>
        <taxon>Lophotrochozoa</taxon>
        <taxon>Mollusca</taxon>
        <taxon>Gastropoda</taxon>
        <taxon>Heterobranchia</taxon>
        <taxon>Euthyneura</taxon>
        <taxon>Panpulmonata</taxon>
        <taxon>Hygrophila</taxon>
        <taxon>Lymnaeoidea</taxon>
        <taxon>Planorbidae</taxon>
        <taxon>Biomphalaria</taxon>
    </lineage>
</organism>
<evidence type="ECO:0000313" key="6">
    <source>
        <dbReference type="Proteomes" id="UP000076420"/>
    </source>
</evidence>
<feature type="domain" description="Antistasin-like" evidence="4">
    <location>
        <begin position="140"/>
        <end position="165"/>
    </location>
</feature>
<dbReference type="InterPro" id="IPR004094">
    <property type="entry name" value="Antistasin-like"/>
</dbReference>
<dbReference type="InterPro" id="IPR011061">
    <property type="entry name" value="Hirudin/antistatin"/>
</dbReference>
<dbReference type="Pfam" id="PF02822">
    <property type="entry name" value="Antistasin"/>
    <property type="match status" value="2"/>
</dbReference>
<dbReference type="Proteomes" id="UP000076420">
    <property type="component" value="Unassembled WGS sequence"/>
</dbReference>
<dbReference type="PROSITE" id="PS51252">
    <property type="entry name" value="ANTISTASIN"/>
    <property type="match status" value="2"/>
</dbReference>
<evidence type="ECO:0000256" key="3">
    <source>
        <dbReference type="SAM" id="SignalP"/>
    </source>
</evidence>
<gene>
    <name evidence="5" type="primary">106061677</name>
</gene>
<proteinExistence type="predicted"/>
<dbReference type="RefSeq" id="XP_013075333.2">
    <property type="nucleotide sequence ID" value="XM_013219879.2"/>
</dbReference>
<protein>
    <recommendedName>
        <fullName evidence="4">Antistasin-like domain-containing protein</fullName>
    </recommendedName>
</protein>
<dbReference type="STRING" id="6526.A0A2C9M7X3"/>
<dbReference type="AlphaFoldDB" id="A0A2C9M7X3"/>
<feature type="chain" id="PRO_5012226134" description="Antistasin-like domain-containing protein" evidence="3">
    <location>
        <begin position="24"/>
        <end position="174"/>
    </location>
</feature>
<evidence type="ECO:0000259" key="4">
    <source>
        <dbReference type="PROSITE" id="PS51252"/>
    </source>
</evidence>
<reference evidence="5" key="1">
    <citation type="submission" date="2020-05" db="UniProtKB">
        <authorList>
            <consortium name="EnsemblMetazoa"/>
        </authorList>
    </citation>
    <scope>IDENTIFICATION</scope>
    <source>
        <strain evidence="5">BB02</strain>
    </source>
</reference>
<keyword evidence="3" id="KW-0732">Signal</keyword>
<dbReference type="VEuPathDB" id="VectorBase:BGLB039589"/>
<dbReference type="KEGG" id="bgt:106061677"/>
<dbReference type="EnsemblMetazoa" id="BGLB039589-RA">
    <property type="protein sequence ID" value="BGLB039589-PA"/>
    <property type="gene ID" value="BGLB039589"/>
</dbReference>
<accession>A0A2C9M7X3</accession>
<feature type="domain" description="Antistasin-like" evidence="4">
    <location>
        <begin position="106"/>
        <end position="131"/>
    </location>
</feature>
<keyword evidence="2" id="KW-0722">Serine protease inhibitor</keyword>
<dbReference type="SUPFAM" id="SSF57262">
    <property type="entry name" value="Leech antihemostatic proteins"/>
    <property type="match status" value="2"/>
</dbReference>
<evidence type="ECO:0000313" key="5">
    <source>
        <dbReference type="EnsemblMetazoa" id="BGLB039589-PA"/>
    </source>
</evidence>
<name>A0A2C9M7X3_BIOGL</name>
<feature type="signal peptide" evidence="3">
    <location>
        <begin position="1"/>
        <end position="23"/>
    </location>
</feature>
<evidence type="ECO:0000256" key="1">
    <source>
        <dbReference type="ARBA" id="ARBA00022690"/>
    </source>
</evidence>
<dbReference type="OrthoDB" id="6161044at2759"/>
<keyword evidence="1" id="KW-0646">Protease inhibitor</keyword>
<dbReference type="GO" id="GO:0004867">
    <property type="term" value="F:serine-type endopeptidase inhibitor activity"/>
    <property type="evidence" value="ECO:0007669"/>
    <property type="project" value="UniProtKB-KW"/>
</dbReference>